<gene>
    <name evidence="1" type="ORF">PISMIDRAFT_97072</name>
</gene>
<keyword evidence="2" id="KW-1185">Reference proteome</keyword>
<proteinExistence type="predicted"/>
<sequence length="61" mass="6924">DASTYEFMMDCSVVETNESVAFHEPLELTKEPIWAVLDELNQVLQVCIVLSTRASEWQGYG</sequence>
<reference evidence="1 2" key="1">
    <citation type="submission" date="2014-04" db="EMBL/GenBank/DDBJ databases">
        <authorList>
            <consortium name="DOE Joint Genome Institute"/>
            <person name="Kuo A."/>
            <person name="Kohler A."/>
            <person name="Costa M.D."/>
            <person name="Nagy L.G."/>
            <person name="Floudas D."/>
            <person name="Copeland A."/>
            <person name="Barry K.W."/>
            <person name="Cichocki N."/>
            <person name="Veneault-Fourrey C."/>
            <person name="LaButti K."/>
            <person name="Lindquist E.A."/>
            <person name="Lipzen A."/>
            <person name="Lundell T."/>
            <person name="Morin E."/>
            <person name="Murat C."/>
            <person name="Sun H."/>
            <person name="Tunlid A."/>
            <person name="Henrissat B."/>
            <person name="Grigoriev I.V."/>
            <person name="Hibbett D.S."/>
            <person name="Martin F."/>
            <person name="Nordberg H.P."/>
            <person name="Cantor M.N."/>
            <person name="Hua S.X."/>
        </authorList>
    </citation>
    <scope>NUCLEOTIDE SEQUENCE [LARGE SCALE GENOMIC DNA]</scope>
    <source>
        <strain evidence="1 2">441</strain>
    </source>
</reference>
<organism evidence="1 2">
    <name type="scientific">Pisolithus microcarpus 441</name>
    <dbReference type="NCBI Taxonomy" id="765257"/>
    <lineage>
        <taxon>Eukaryota</taxon>
        <taxon>Fungi</taxon>
        <taxon>Dikarya</taxon>
        <taxon>Basidiomycota</taxon>
        <taxon>Agaricomycotina</taxon>
        <taxon>Agaricomycetes</taxon>
        <taxon>Agaricomycetidae</taxon>
        <taxon>Boletales</taxon>
        <taxon>Sclerodermatineae</taxon>
        <taxon>Pisolithaceae</taxon>
        <taxon>Pisolithus</taxon>
    </lineage>
</organism>
<evidence type="ECO:0000313" key="2">
    <source>
        <dbReference type="Proteomes" id="UP000054018"/>
    </source>
</evidence>
<protein>
    <submittedName>
        <fullName evidence="1">Uncharacterized protein</fullName>
    </submittedName>
</protein>
<dbReference type="Proteomes" id="UP000054018">
    <property type="component" value="Unassembled WGS sequence"/>
</dbReference>
<reference evidence="2" key="2">
    <citation type="submission" date="2015-01" db="EMBL/GenBank/DDBJ databases">
        <title>Evolutionary Origins and Diversification of the Mycorrhizal Mutualists.</title>
        <authorList>
            <consortium name="DOE Joint Genome Institute"/>
            <consortium name="Mycorrhizal Genomics Consortium"/>
            <person name="Kohler A."/>
            <person name="Kuo A."/>
            <person name="Nagy L.G."/>
            <person name="Floudas D."/>
            <person name="Copeland A."/>
            <person name="Barry K.W."/>
            <person name="Cichocki N."/>
            <person name="Veneault-Fourrey C."/>
            <person name="LaButti K."/>
            <person name="Lindquist E.A."/>
            <person name="Lipzen A."/>
            <person name="Lundell T."/>
            <person name="Morin E."/>
            <person name="Murat C."/>
            <person name="Riley R."/>
            <person name="Ohm R."/>
            <person name="Sun H."/>
            <person name="Tunlid A."/>
            <person name="Henrissat B."/>
            <person name="Grigoriev I.V."/>
            <person name="Hibbett D.S."/>
            <person name="Martin F."/>
        </authorList>
    </citation>
    <scope>NUCLEOTIDE SEQUENCE [LARGE SCALE GENOMIC DNA]</scope>
    <source>
        <strain evidence="2">441</strain>
    </source>
</reference>
<evidence type="ECO:0000313" key="1">
    <source>
        <dbReference type="EMBL" id="KIK25260.1"/>
    </source>
</evidence>
<name>A0A0C9YJX5_9AGAM</name>
<dbReference type="HOGENOM" id="CLU_2929080_0_0_1"/>
<accession>A0A0C9YJX5</accession>
<dbReference type="EMBL" id="KN833709">
    <property type="protein sequence ID" value="KIK25260.1"/>
    <property type="molecule type" value="Genomic_DNA"/>
</dbReference>
<dbReference type="AlphaFoldDB" id="A0A0C9YJX5"/>
<feature type="non-terminal residue" evidence="1">
    <location>
        <position position="1"/>
    </location>
</feature>